<evidence type="ECO:0000256" key="9">
    <source>
        <dbReference type="PIRSR" id="PIRSR001084-3"/>
    </source>
</evidence>
<evidence type="ECO:0000256" key="7">
    <source>
        <dbReference type="PIRSR" id="PIRSR001084-1"/>
    </source>
</evidence>
<evidence type="ECO:0000256" key="6">
    <source>
        <dbReference type="PIRNR" id="PIRNR001084"/>
    </source>
</evidence>
<dbReference type="CDD" id="cd03143">
    <property type="entry name" value="A4_beta-galactosidase_middle_domain"/>
    <property type="match status" value="1"/>
</dbReference>
<sequence>MSAFPFRGVAMGCDYNPEQWPREVWREDVALMREAGVGFVTLGVFSWALLQPAPDRWDFGWFDEVVELLHGAGIAIDLATATASPPPWLTAAYPEILPVDESMRVVWPGSRQAWCPSSPVFRGHALALTEQLAFRYGDHPAVRLWHVSNELGCHNGRCWCDVSAAAFRRWLADRYGSVEKLNDAWGTAFWSQHYGSFDEVLPPRLTGASPNPGHELDFARFSSDELLAHYRAERDVIRAHSAVPVTTNLMVTAHQDQQDNFRWARELDLVSNDHYLDGRLPDPRAELDFAADLTRGVARREPWLLMETATSAVNWQPVNLAKRPGELLVDALTHVARGADGIGFFQWRASRAGAEKFHSALVPHAGADSARFREVVALGDALARLAPVAGSPVEAEVALLFDWEAWWACDRPSMPSGELRYLDAAHRWHAAFTGLGAGVDVVHPSADLDRYAVVVVPTLYLCADADADGVAAAARRGAQVVVTYFSGIADERDHVRLGGYPGAFRELLGVRAEEFAPLPPGVTVTLDDGATADLWTEVLAAPDAEVVASFVDGPVAGAPALTRRGVDAGAAWYVATRLDAAATAALAARVAAAAGMPATALPPGVTLTRRGRHAFVLNRGDRPAPVDVRGTDLLTGAPFPGVVAGRSAAVVEEV</sequence>
<keyword evidence="9" id="KW-0862">Zinc</keyword>
<feature type="domain" description="Beta-galactosidase trimerisation" evidence="11">
    <location>
        <begin position="395"/>
        <end position="596"/>
    </location>
</feature>
<evidence type="ECO:0000256" key="8">
    <source>
        <dbReference type="PIRSR" id="PIRSR001084-2"/>
    </source>
</evidence>
<keyword evidence="4 6" id="KW-0378">Hydrolase</keyword>
<dbReference type="PANTHER" id="PTHR36447:SF1">
    <property type="entry name" value="BETA-GALACTOSIDASE GANA"/>
    <property type="match status" value="1"/>
</dbReference>
<dbReference type="Pfam" id="PF08532">
    <property type="entry name" value="Glyco_hydro_42M"/>
    <property type="match status" value="1"/>
</dbReference>
<dbReference type="PANTHER" id="PTHR36447">
    <property type="entry name" value="BETA-GALACTOSIDASE GANA"/>
    <property type="match status" value="1"/>
</dbReference>
<evidence type="ECO:0000256" key="4">
    <source>
        <dbReference type="ARBA" id="ARBA00022801"/>
    </source>
</evidence>
<feature type="active site" description="Proton donor" evidence="7">
    <location>
        <position position="150"/>
    </location>
</feature>
<comment type="similarity">
    <text evidence="2 6">Belongs to the glycosyl hydrolase 42 family.</text>
</comment>
<dbReference type="SUPFAM" id="SSF52317">
    <property type="entry name" value="Class I glutamine amidotransferase-like"/>
    <property type="match status" value="1"/>
</dbReference>
<dbReference type="GO" id="GO:0005975">
    <property type="term" value="P:carbohydrate metabolic process"/>
    <property type="evidence" value="ECO:0007669"/>
    <property type="project" value="InterPro"/>
</dbReference>
<gene>
    <name evidence="12" type="ORF">PHY01_22360</name>
</gene>
<dbReference type="Pfam" id="PF02449">
    <property type="entry name" value="Glyco_hydro_42"/>
    <property type="match status" value="1"/>
</dbReference>
<feature type="binding site" evidence="8">
    <location>
        <position position="149"/>
    </location>
    <ligand>
        <name>substrate</name>
    </ligand>
</feature>
<dbReference type="GO" id="GO:0004565">
    <property type="term" value="F:beta-galactosidase activity"/>
    <property type="evidence" value="ECO:0007669"/>
    <property type="project" value="UniProtKB-EC"/>
</dbReference>
<evidence type="ECO:0000259" key="11">
    <source>
        <dbReference type="Pfam" id="PF08532"/>
    </source>
</evidence>
<comment type="catalytic activity">
    <reaction evidence="1 6">
        <text>Hydrolysis of terminal non-reducing beta-D-galactose residues in beta-D-galactosides.</text>
        <dbReference type="EC" id="3.2.1.23"/>
    </reaction>
</comment>
<keyword evidence="5 6" id="KW-0326">Glycosidase</keyword>
<evidence type="ECO:0000256" key="3">
    <source>
        <dbReference type="ARBA" id="ARBA00012756"/>
    </source>
</evidence>
<dbReference type="RefSeq" id="WP_246085827.1">
    <property type="nucleotide sequence ID" value="NZ_BAAARZ010000004.1"/>
</dbReference>
<evidence type="ECO:0000313" key="12">
    <source>
        <dbReference type="EMBL" id="GEC19953.1"/>
    </source>
</evidence>
<proteinExistence type="inferred from homology"/>
<feature type="active site" description="Nucleophile" evidence="7">
    <location>
        <position position="307"/>
    </location>
</feature>
<dbReference type="SUPFAM" id="SSF51445">
    <property type="entry name" value="(Trans)glycosidases"/>
    <property type="match status" value="1"/>
</dbReference>
<comment type="caution">
    <text evidence="12">The sequence shown here is derived from an EMBL/GenBank/DDBJ whole genome shotgun (WGS) entry which is preliminary data.</text>
</comment>
<feature type="binding site" evidence="9">
    <location>
        <position position="160"/>
    </location>
    <ligand>
        <name>Zn(2+)</name>
        <dbReference type="ChEBI" id="CHEBI:29105"/>
    </ligand>
</feature>
<dbReference type="GO" id="GO:0009341">
    <property type="term" value="C:beta-galactosidase complex"/>
    <property type="evidence" value="ECO:0007669"/>
    <property type="project" value="InterPro"/>
</dbReference>
<keyword evidence="9" id="KW-0479">Metal-binding</keyword>
<dbReference type="InterPro" id="IPR013738">
    <property type="entry name" value="Beta_galactosidase_Trimer"/>
</dbReference>
<dbReference type="Gene3D" id="3.40.50.880">
    <property type="match status" value="1"/>
</dbReference>
<evidence type="ECO:0000256" key="2">
    <source>
        <dbReference type="ARBA" id="ARBA00005940"/>
    </source>
</evidence>
<evidence type="ECO:0000256" key="1">
    <source>
        <dbReference type="ARBA" id="ARBA00001412"/>
    </source>
</evidence>
<organism evidence="12 13">
    <name type="scientific">Pseudonocardia hydrocarbonoxydans</name>
    <dbReference type="NCBI Taxonomy" id="76726"/>
    <lineage>
        <taxon>Bacteria</taxon>
        <taxon>Bacillati</taxon>
        <taxon>Actinomycetota</taxon>
        <taxon>Actinomycetes</taxon>
        <taxon>Pseudonocardiales</taxon>
        <taxon>Pseudonocardiaceae</taxon>
        <taxon>Pseudonocardia</taxon>
    </lineage>
</organism>
<dbReference type="EMBL" id="BJNG01000016">
    <property type="protein sequence ID" value="GEC19953.1"/>
    <property type="molecule type" value="Genomic_DNA"/>
</dbReference>
<dbReference type="GO" id="GO:0046872">
    <property type="term" value="F:metal ion binding"/>
    <property type="evidence" value="ECO:0007669"/>
    <property type="project" value="UniProtKB-KW"/>
</dbReference>
<dbReference type="AlphaFoldDB" id="A0A4Y3WMA1"/>
<reference evidence="12 13" key="1">
    <citation type="submission" date="2019-06" db="EMBL/GenBank/DDBJ databases">
        <title>Whole genome shotgun sequence of Pseudonocardia hydrocarbonoxydans NBRC 14498.</title>
        <authorList>
            <person name="Hosoyama A."/>
            <person name="Uohara A."/>
            <person name="Ohji S."/>
            <person name="Ichikawa N."/>
        </authorList>
    </citation>
    <scope>NUCLEOTIDE SEQUENCE [LARGE SCALE GENOMIC DNA]</scope>
    <source>
        <strain evidence="12 13">NBRC 14498</strain>
    </source>
</reference>
<evidence type="ECO:0000313" key="13">
    <source>
        <dbReference type="Proteomes" id="UP000320338"/>
    </source>
</evidence>
<accession>A0A4Y3WMA1</accession>
<dbReference type="Proteomes" id="UP000320338">
    <property type="component" value="Unassembled WGS sequence"/>
</dbReference>
<protein>
    <recommendedName>
        <fullName evidence="3 6">Beta-galactosidase</fullName>
        <shortName evidence="6">Beta-gal</shortName>
        <ecNumber evidence="3 6">3.2.1.23</ecNumber>
    </recommendedName>
</protein>
<dbReference type="InterPro" id="IPR017853">
    <property type="entry name" value="GH"/>
</dbReference>
<evidence type="ECO:0000256" key="5">
    <source>
        <dbReference type="ARBA" id="ARBA00023295"/>
    </source>
</evidence>
<dbReference type="InterPro" id="IPR029062">
    <property type="entry name" value="Class_I_gatase-like"/>
</dbReference>
<keyword evidence="13" id="KW-1185">Reference proteome</keyword>
<feature type="binding site" evidence="8">
    <location>
        <position position="111"/>
    </location>
    <ligand>
        <name>substrate</name>
    </ligand>
</feature>
<feature type="binding site" evidence="8">
    <location>
        <position position="315"/>
    </location>
    <ligand>
        <name>substrate</name>
    </ligand>
</feature>
<dbReference type="Gene3D" id="3.20.20.80">
    <property type="entry name" value="Glycosidases"/>
    <property type="match status" value="1"/>
</dbReference>
<evidence type="ECO:0000259" key="10">
    <source>
        <dbReference type="Pfam" id="PF02449"/>
    </source>
</evidence>
<dbReference type="InterPro" id="IPR013529">
    <property type="entry name" value="Glyco_hydro_42_N"/>
</dbReference>
<feature type="binding site" evidence="9">
    <location>
        <position position="158"/>
    </location>
    <ligand>
        <name>Zn(2+)</name>
        <dbReference type="ChEBI" id="CHEBI:29105"/>
    </ligand>
</feature>
<name>A0A4Y3WMA1_9PSEU</name>
<dbReference type="InterPro" id="IPR003476">
    <property type="entry name" value="Glyco_hydro_42"/>
</dbReference>
<feature type="binding site" evidence="9">
    <location>
        <position position="115"/>
    </location>
    <ligand>
        <name>Zn(2+)</name>
        <dbReference type="ChEBI" id="CHEBI:29105"/>
    </ligand>
</feature>
<feature type="domain" description="Glycoside hydrolase family 42 N-terminal" evidence="10">
    <location>
        <begin position="14"/>
        <end position="384"/>
    </location>
</feature>
<dbReference type="EC" id="3.2.1.23" evidence="3 6"/>
<dbReference type="PIRSF" id="PIRSF001084">
    <property type="entry name" value="B-galactosidase"/>
    <property type="match status" value="1"/>
</dbReference>